<organism evidence="3 4">
    <name type="scientific">Ramazzottius varieornatus</name>
    <name type="common">Water bear</name>
    <name type="synonym">Tardigrade</name>
    <dbReference type="NCBI Taxonomy" id="947166"/>
    <lineage>
        <taxon>Eukaryota</taxon>
        <taxon>Metazoa</taxon>
        <taxon>Ecdysozoa</taxon>
        <taxon>Tardigrada</taxon>
        <taxon>Eutardigrada</taxon>
        <taxon>Parachela</taxon>
        <taxon>Hypsibioidea</taxon>
        <taxon>Ramazzottiidae</taxon>
        <taxon>Ramazzottius</taxon>
    </lineage>
</organism>
<protein>
    <submittedName>
        <fullName evidence="3">Uncharacterized protein</fullName>
    </submittedName>
</protein>
<sequence length="394" mass="42573">MKVLVLFALTLGCCSAAKRPLQSHRPLFSSFFNLNNDKECENGLGEKCTAHDTTTWSHRPQAVQGLSQGTLTCSSSSFDLSVTSPPEVTSVRFRVVQWQASTDPRVSTGSYVSVDDNPKCATGWSLPVGFETTTQAREDPNTGGTTVRTTQPAPNIEDPFGHWRKRSVTFQQPRGSSHFGLDYGECKQQVLPEDPDCSTGTAQAWTQQTPIVEVTEKISTDNPNIMILTTTYLEINCITLLNQADTMDVAPTQPEAPVGEVAQCQSCPSELSVAVDNANSEVAVTVKRACALGPTADSQLGWFVDSLTYNDQTNLIVQDGAVTDLGDNVEAALSAWTSADEYTVRSDSVVDSANDELRAKAKISYCLKDDKGDSGVQMCDGVRLCSSGEKYLPT</sequence>
<feature type="signal peptide" evidence="2">
    <location>
        <begin position="1"/>
        <end position="16"/>
    </location>
</feature>
<feature type="chain" id="PRO_5008898489" evidence="2">
    <location>
        <begin position="17"/>
        <end position="394"/>
    </location>
</feature>
<name>A0A1D1VJ44_RAMVA</name>
<dbReference type="Proteomes" id="UP000186922">
    <property type="component" value="Unassembled WGS sequence"/>
</dbReference>
<dbReference type="OrthoDB" id="10680747at2759"/>
<evidence type="ECO:0000256" key="1">
    <source>
        <dbReference type="SAM" id="MobiDB-lite"/>
    </source>
</evidence>
<dbReference type="AlphaFoldDB" id="A0A1D1VJ44"/>
<evidence type="ECO:0000313" key="3">
    <source>
        <dbReference type="EMBL" id="GAV01620.1"/>
    </source>
</evidence>
<feature type="compositionally biased region" description="Polar residues" evidence="1">
    <location>
        <begin position="142"/>
        <end position="153"/>
    </location>
</feature>
<dbReference type="EMBL" id="BDGG01000007">
    <property type="protein sequence ID" value="GAV01620.1"/>
    <property type="molecule type" value="Genomic_DNA"/>
</dbReference>
<keyword evidence="4" id="KW-1185">Reference proteome</keyword>
<evidence type="ECO:0000313" key="4">
    <source>
        <dbReference type="Proteomes" id="UP000186922"/>
    </source>
</evidence>
<accession>A0A1D1VJ44</accession>
<evidence type="ECO:0000256" key="2">
    <source>
        <dbReference type="SAM" id="SignalP"/>
    </source>
</evidence>
<gene>
    <name evidence="3" type="primary">RvY_12306-1</name>
    <name evidence="3" type="synonym">RvY_12306.1</name>
    <name evidence="3" type="ORF">RvY_12306</name>
</gene>
<comment type="caution">
    <text evidence="3">The sequence shown here is derived from an EMBL/GenBank/DDBJ whole genome shotgun (WGS) entry which is preliminary data.</text>
</comment>
<keyword evidence="2" id="KW-0732">Signal</keyword>
<proteinExistence type="predicted"/>
<reference evidence="3 4" key="1">
    <citation type="journal article" date="2016" name="Nat. Commun.">
        <title>Extremotolerant tardigrade genome and improved radiotolerance of human cultured cells by tardigrade-unique protein.</title>
        <authorList>
            <person name="Hashimoto T."/>
            <person name="Horikawa D.D."/>
            <person name="Saito Y."/>
            <person name="Kuwahara H."/>
            <person name="Kozuka-Hata H."/>
            <person name="Shin-I T."/>
            <person name="Minakuchi Y."/>
            <person name="Ohishi K."/>
            <person name="Motoyama A."/>
            <person name="Aizu T."/>
            <person name="Enomoto A."/>
            <person name="Kondo K."/>
            <person name="Tanaka S."/>
            <person name="Hara Y."/>
            <person name="Koshikawa S."/>
            <person name="Sagara H."/>
            <person name="Miura T."/>
            <person name="Yokobori S."/>
            <person name="Miyagawa K."/>
            <person name="Suzuki Y."/>
            <person name="Kubo T."/>
            <person name="Oyama M."/>
            <person name="Kohara Y."/>
            <person name="Fujiyama A."/>
            <person name="Arakawa K."/>
            <person name="Katayama T."/>
            <person name="Toyoda A."/>
            <person name="Kunieda T."/>
        </authorList>
    </citation>
    <scope>NUCLEOTIDE SEQUENCE [LARGE SCALE GENOMIC DNA]</scope>
    <source>
        <strain evidence="3 4">YOKOZUNA-1</strain>
    </source>
</reference>
<feature type="region of interest" description="Disordered" evidence="1">
    <location>
        <begin position="134"/>
        <end position="161"/>
    </location>
</feature>